<evidence type="ECO:0000259" key="2">
    <source>
        <dbReference type="SMART" id="SM00701"/>
    </source>
</evidence>
<dbReference type="PANTHER" id="PTHR11022">
    <property type="entry name" value="PEPTIDOGLYCAN RECOGNITION PROTEIN"/>
    <property type="match status" value="1"/>
</dbReference>
<dbReference type="PANTHER" id="PTHR11022:SF41">
    <property type="entry name" value="PEPTIDOGLYCAN-RECOGNITION PROTEIN LC-RELATED"/>
    <property type="match status" value="1"/>
</dbReference>
<dbReference type="CDD" id="cd06583">
    <property type="entry name" value="PGRP"/>
    <property type="match status" value="1"/>
</dbReference>
<protein>
    <submittedName>
        <fullName evidence="3">Peptidoglycan recognition protein</fullName>
    </submittedName>
</protein>
<name>A0ABY5PJX0_9ACTN</name>
<feature type="domain" description="Peptidoglycan recognition protein family" evidence="2">
    <location>
        <begin position="171"/>
        <end position="319"/>
    </location>
</feature>
<dbReference type="SUPFAM" id="SSF55846">
    <property type="entry name" value="N-acetylmuramoyl-L-alanine amidase-like"/>
    <property type="match status" value="1"/>
</dbReference>
<gene>
    <name evidence="3" type="ORF">LRS13_04660</name>
</gene>
<dbReference type="Proteomes" id="UP001058860">
    <property type="component" value="Chromosome"/>
</dbReference>
<evidence type="ECO:0000313" key="3">
    <source>
        <dbReference type="EMBL" id="UUY04825.1"/>
    </source>
</evidence>
<dbReference type="Pfam" id="PF01510">
    <property type="entry name" value="Amidase_2"/>
    <property type="match status" value="1"/>
</dbReference>
<dbReference type="InterPro" id="IPR036505">
    <property type="entry name" value="Amidase/PGRP_sf"/>
</dbReference>
<dbReference type="RefSeq" id="WP_353865305.1">
    <property type="nucleotide sequence ID" value="NZ_CP088295.1"/>
</dbReference>
<dbReference type="InterPro" id="IPR002502">
    <property type="entry name" value="Amidase_domain"/>
</dbReference>
<dbReference type="EMBL" id="CP088295">
    <property type="protein sequence ID" value="UUY04825.1"/>
    <property type="molecule type" value="Genomic_DNA"/>
</dbReference>
<accession>A0ABY5PJX0</accession>
<proteinExistence type="inferred from homology"/>
<reference evidence="4" key="1">
    <citation type="submission" date="2021-11" db="EMBL/GenBank/DDBJ databases">
        <title>Cultivation dependent microbiological survey of springs from the worlds oldest radium mine currently devoted to the extraction of radon-saturated water.</title>
        <authorList>
            <person name="Kapinusova G."/>
            <person name="Smrhova T."/>
            <person name="Strejcek M."/>
            <person name="Suman J."/>
            <person name="Jani K."/>
            <person name="Pajer P."/>
            <person name="Uhlik O."/>
        </authorList>
    </citation>
    <scope>NUCLEOTIDE SEQUENCE [LARGE SCALE GENOMIC DNA]</scope>
    <source>
        <strain evidence="4">J379</strain>
    </source>
</reference>
<evidence type="ECO:0000313" key="4">
    <source>
        <dbReference type="Proteomes" id="UP001058860"/>
    </source>
</evidence>
<dbReference type="InterPro" id="IPR015510">
    <property type="entry name" value="PGRP"/>
</dbReference>
<sequence length="582" mass="61539">MAVVLGVLAWVAAPALSLEPYTPEVTEFELSPPASASARAAGAGPVVLPVMRAPERFDLVGLRWSTRERREIHAELRVRRDGGPWSRWLEVGHAENGEHGTGPMLTGGTDDVQVRLNRRPAGLKLHFVNATGTADRASRVLTTFRRAANSAVIAALGTPATAARRQVSGAPPIVPREQWDPAGQCKPRSAAGTGEVQFAMVHHTVTSNLYDADDGPSMVLAICRYHRNSNGWTDIGYNFLVDRYGTIYEGRAGGIDQAVVGAQAQGYNAVSTGISNLGTFVSAGQTDAGLQANARIIAWKLGIHGAPVDGEVTVRSAGGSANRYPAGRQVTFQRISGHRDGGETACPGAALYDQLPTIRQLAANAPAGIPGGPVTAVPGTVSLEAPTRTIAFGQSAQVGGRAMTVNGAPIPNAEVRVQVQTSSRWQTSVRATTGADGSWLAALPSSRSRKVRAVVYSGGARAATSKTLSLAVQPLIEARAAKRVVFGRRLTVTGRVRPAKTSLVMEIAREGRDREFHTVSRVRVRVSKGTFRVATRLKRPALHRLRFVFRGDSTNAPSQSGDVVLRAIRPRAAAGGAGASTR</sequence>
<dbReference type="InterPro" id="IPR006619">
    <property type="entry name" value="PGRP_domain_met/bac"/>
</dbReference>
<evidence type="ECO:0000256" key="1">
    <source>
        <dbReference type="ARBA" id="ARBA00007553"/>
    </source>
</evidence>
<comment type="similarity">
    <text evidence="1">Belongs to the N-acetylmuramoyl-L-alanine amidase 2 family.</text>
</comment>
<keyword evidence="4" id="KW-1185">Reference proteome</keyword>
<dbReference type="SMART" id="SM00701">
    <property type="entry name" value="PGRP"/>
    <property type="match status" value="1"/>
</dbReference>
<dbReference type="Gene3D" id="3.40.80.10">
    <property type="entry name" value="Peptidoglycan recognition protein-like"/>
    <property type="match status" value="1"/>
</dbReference>
<organism evidence="3 4">
    <name type="scientific">Svornostia abyssi</name>
    <dbReference type="NCBI Taxonomy" id="2898438"/>
    <lineage>
        <taxon>Bacteria</taxon>
        <taxon>Bacillati</taxon>
        <taxon>Actinomycetota</taxon>
        <taxon>Thermoleophilia</taxon>
        <taxon>Solirubrobacterales</taxon>
        <taxon>Baekduiaceae</taxon>
        <taxon>Svornostia</taxon>
    </lineage>
</organism>